<dbReference type="RefSeq" id="WP_267676837.1">
    <property type="nucleotide sequence ID" value="NZ_CP113088.1"/>
</dbReference>
<sequence length="85" mass="10040">MRYNHVSPFVELAGTHPMNSETAKATSHYVFKYDASSRLTEIINNHYHTEKQHPLFSIGAYRMLIRYEDYKETSNLLRPKQQACY</sequence>
<dbReference type="Proteomes" id="UP001164705">
    <property type="component" value="Chromosome"/>
</dbReference>
<dbReference type="EMBL" id="CP113088">
    <property type="protein sequence ID" value="WAC02243.1"/>
    <property type="molecule type" value="Genomic_DNA"/>
</dbReference>
<proteinExistence type="predicted"/>
<reference evidence="1" key="1">
    <citation type="submission" date="2022-11" db="EMBL/GenBank/DDBJ databases">
        <title>Lacinutrix neustonica HL-RS19T sp. nov., isolated from the surface microlayer sample of brackish Lake Shihwa.</title>
        <authorList>
            <person name="Choi J.Y."/>
            <person name="Hwang C.Y."/>
        </authorList>
    </citation>
    <scope>NUCLEOTIDE SEQUENCE</scope>
    <source>
        <strain evidence="1">HL-RS19</strain>
    </source>
</reference>
<gene>
    <name evidence="1" type="ORF">N7U66_00180</name>
</gene>
<organism evidence="1 2">
    <name type="scientific">Lacinutrix neustonica</name>
    <dbReference type="NCBI Taxonomy" id="2980107"/>
    <lineage>
        <taxon>Bacteria</taxon>
        <taxon>Pseudomonadati</taxon>
        <taxon>Bacteroidota</taxon>
        <taxon>Flavobacteriia</taxon>
        <taxon>Flavobacteriales</taxon>
        <taxon>Flavobacteriaceae</taxon>
        <taxon>Lacinutrix</taxon>
    </lineage>
</organism>
<evidence type="ECO:0000313" key="2">
    <source>
        <dbReference type="Proteomes" id="UP001164705"/>
    </source>
</evidence>
<keyword evidence="2" id="KW-1185">Reference proteome</keyword>
<dbReference type="KEGG" id="lnu:N7U66_00180"/>
<evidence type="ECO:0000313" key="1">
    <source>
        <dbReference type="EMBL" id="WAC02243.1"/>
    </source>
</evidence>
<name>A0A9E8MVH2_9FLAO</name>
<accession>A0A9E8MVH2</accession>
<protein>
    <submittedName>
        <fullName evidence="1">Uncharacterized protein</fullName>
    </submittedName>
</protein>
<dbReference type="AlphaFoldDB" id="A0A9E8MVH2"/>